<protein>
    <submittedName>
        <fullName evidence="2">Uncharacterized protein</fullName>
    </submittedName>
</protein>
<dbReference type="Proteomes" id="UP000270343">
    <property type="component" value="Unassembled WGS sequence"/>
</dbReference>
<dbReference type="EMBL" id="RBAM01000120">
    <property type="protein sequence ID" value="RKN53472.1"/>
    <property type="molecule type" value="Genomic_DNA"/>
</dbReference>
<keyword evidence="3" id="KW-1185">Reference proteome</keyword>
<dbReference type="AlphaFoldDB" id="A0A3A9ZYW2"/>
<feature type="region of interest" description="Disordered" evidence="1">
    <location>
        <begin position="296"/>
        <end position="326"/>
    </location>
</feature>
<feature type="non-terminal residue" evidence="2">
    <location>
        <position position="1"/>
    </location>
</feature>
<sequence length="326" mass="36361">AVPLDLEHMAALIEFEDDAGAVEALTQAARENRDFAYTLRRLRYDRAERKQLAEQRATYVETGVQVIDSYHDLPRGAAALHDLWGAEDGQWIREKDHRSCPGHVMAPGQYIGNWTAYCLDPAGNGHRPRSGNGAKKADPAAMRAVVEGNKDWVAATDVRRDWLLQFTRRKTWPKTAQEQMSRFAAQQVLLGGDIITQGLGAPEALELARQWLGLPETADRSACAEAAAQADPRRLVLHHFVAVAATIERQAGAKDRRAWRTDHLAYPRALRERIGEYLRLLETLGYQLSPIERAVASGETHHPAREDAAQAPEEPQLQETEGAEEQ</sequence>
<proteinExistence type="predicted"/>
<comment type="caution">
    <text evidence="2">The sequence shown here is derived from an EMBL/GenBank/DDBJ whole genome shotgun (WGS) entry which is preliminary data.</text>
</comment>
<accession>A0A3A9ZYW2</accession>
<gene>
    <name evidence="2" type="ORF">D7231_35085</name>
</gene>
<feature type="compositionally biased region" description="Basic and acidic residues" evidence="1">
    <location>
        <begin position="299"/>
        <end position="308"/>
    </location>
</feature>
<evidence type="ECO:0000256" key="1">
    <source>
        <dbReference type="SAM" id="MobiDB-lite"/>
    </source>
</evidence>
<evidence type="ECO:0000313" key="3">
    <source>
        <dbReference type="Proteomes" id="UP000270343"/>
    </source>
</evidence>
<name>A0A3A9ZYW2_9ACTN</name>
<dbReference type="RefSeq" id="WP_199739537.1">
    <property type="nucleotide sequence ID" value="NZ_RBAM01000120.1"/>
</dbReference>
<reference evidence="2 3" key="1">
    <citation type="journal article" date="2015" name="Antonie Van Leeuwenhoek">
        <title>Streptomyces klenkii sp. nov., isolated from deep marine sediment.</title>
        <authorList>
            <person name="Veyisoglu A."/>
            <person name="Sahin N."/>
        </authorList>
    </citation>
    <scope>NUCLEOTIDE SEQUENCE [LARGE SCALE GENOMIC DNA]</scope>
    <source>
        <strain evidence="2 3">KCTC 29202</strain>
    </source>
</reference>
<organism evidence="2 3">
    <name type="scientific">Streptomyces klenkii</name>
    <dbReference type="NCBI Taxonomy" id="1420899"/>
    <lineage>
        <taxon>Bacteria</taxon>
        <taxon>Bacillati</taxon>
        <taxon>Actinomycetota</taxon>
        <taxon>Actinomycetes</taxon>
        <taxon>Kitasatosporales</taxon>
        <taxon>Streptomycetaceae</taxon>
        <taxon>Streptomyces</taxon>
    </lineage>
</organism>
<evidence type="ECO:0000313" key="2">
    <source>
        <dbReference type="EMBL" id="RKN53472.1"/>
    </source>
</evidence>